<evidence type="ECO:0000256" key="1">
    <source>
        <dbReference type="SAM" id="MobiDB-lite"/>
    </source>
</evidence>
<dbReference type="Proteomes" id="UP000623129">
    <property type="component" value="Unassembled WGS sequence"/>
</dbReference>
<feature type="compositionally biased region" description="Acidic residues" evidence="1">
    <location>
        <begin position="145"/>
        <end position="179"/>
    </location>
</feature>
<feature type="region of interest" description="Disordered" evidence="1">
    <location>
        <begin position="668"/>
        <end position="703"/>
    </location>
</feature>
<proteinExistence type="predicted"/>
<feature type="region of interest" description="Disordered" evidence="1">
    <location>
        <begin position="140"/>
        <end position="263"/>
    </location>
</feature>
<dbReference type="AlphaFoldDB" id="A0A833RHW1"/>
<feature type="region of interest" description="Disordered" evidence="1">
    <location>
        <begin position="1"/>
        <end position="117"/>
    </location>
</feature>
<feature type="compositionally biased region" description="Basic and acidic residues" evidence="1">
    <location>
        <begin position="310"/>
        <end position="327"/>
    </location>
</feature>
<organism evidence="2 3">
    <name type="scientific">Carex littledalei</name>
    <dbReference type="NCBI Taxonomy" id="544730"/>
    <lineage>
        <taxon>Eukaryota</taxon>
        <taxon>Viridiplantae</taxon>
        <taxon>Streptophyta</taxon>
        <taxon>Embryophyta</taxon>
        <taxon>Tracheophyta</taxon>
        <taxon>Spermatophyta</taxon>
        <taxon>Magnoliopsida</taxon>
        <taxon>Liliopsida</taxon>
        <taxon>Poales</taxon>
        <taxon>Cyperaceae</taxon>
        <taxon>Cyperoideae</taxon>
        <taxon>Cariceae</taxon>
        <taxon>Carex</taxon>
        <taxon>Carex subgen. Euthyceras</taxon>
    </lineage>
</organism>
<feature type="compositionally biased region" description="Polar residues" evidence="1">
    <location>
        <begin position="592"/>
        <end position="602"/>
    </location>
</feature>
<evidence type="ECO:0000313" key="3">
    <source>
        <dbReference type="Proteomes" id="UP000623129"/>
    </source>
</evidence>
<feature type="compositionally biased region" description="Gly residues" evidence="1">
    <location>
        <begin position="682"/>
        <end position="703"/>
    </location>
</feature>
<reference evidence="2" key="1">
    <citation type="submission" date="2020-01" db="EMBL/GenBank/DDBJ databases">
        <title>Genome sequence of Kobresia littledalei, the first chromosome-level genome in the family Cyperaceae.</title>
        <authorList>
            <person name="Qu G."/>
        </authorList>
    </citation>
    <scope>NUCLEOTIDE SEQUENCE</scope>
    <source>
        <strain evidence="2">C.B.Clarke</strain>
        <tissue evidence="2">Leaf</tissue>
    </source>
</reference>
<feature type="compositionally biased region" description="Polar residues" evidence="1">
    <location>
        <begin position="465"/>
        <end position="477"/>
    </location>
</feature>
<feature type="region of interest" description="Disordered" evidence="1">
    <location>
        <begin position="583"/>
        <end position="609"/>
    </location>
</feature>
<feature type="region of interest" description="Disordered" evidence="1">
    <location>
        <begin position="297"/>
        <end position="327"/>
    </location>
</feature>
<feature type="compositionally biased region" description="Basic and acidic residues" evidence="1">
    <location>
        <begin position="28"/>
        <end position="44"/>
    </location>
</feature>
<accession>A0A833RHW1</accession>
<dbReference type="Pfam" id="PF03004">
    <property type="entry name" value="Transposase_24"/>
    <property type="match status" value="1"/>
</dbReference>
<gene>
    <name evidence="2" type="ORF">FCM35_KLT16862</name>
</gene>
<evidence type="ECO:0000313" key="2">
    <source>
        <dbReference type="EMBL" id="KAF3339391.1"/>
    </source>
</evidence>
<protein>
    <submittedName>
        <fullName evidence="2">Plant transposase (Ptta/En/Spm family)</fullName>
    </submittedName>
</protein>
<keyword evidence="3" id="KW-1185">Reference proteome</keyword>
<feature type="region of interest" description="Disordered" evidence="1">
    <location>
        <begin position="465"/>
        <end position="488"/>
    </location>
</feature>
<name>A0A833RHW1_9POAL</name>
<dbReference type="EMBL" id="SWLB01000004">
    <property type="protein sequence ID" value="KAF3339391.1"/>
    <property type="molecule type" value="Genomic_DNA"/>
</dbReference>
<sequence length="703" mass="78195">MATVTHDPPKSLASKRLVRRPKPLGADIDGRRRSPRLKPVEYHRQSPPHPTILTVPIGQPSHPPLQTDPLASPPQTDVPLVSKAAPPQPGVHREPVEEPVSVNEAEEGVEEPVRDRRGAPVGVRTYYGFNPYLSYLRARNRDMDSDSDQSEESEEILSSEDIDMDRDMYTIEEETEEASAESQSDPSQIAEPETAEPQSSPLEPPPQPDPETEPHPELIIVQPGVQTAESDNTEDIDNDDISQPSDNTAEETAGVQSLPPEIEDYGSRRFRKRRVLRMCPEALELSSVDLDWSADKVQTGKRKRNKKGKKSDVKGVRGLAKPREPVQPDRRPALKVVGDYEFTAAPECSKVVTTIRLLTCECMPGPIRSYNMFPSRVRLEILRKFLQRYSWAEGEDVGRCLDVFENIAADGWGRVLVDARRVCRKKFGEDKELWKEFCPRWCKNSAYWKGLCDIWMNPKWEQSSNINRANKTGSSSTGDKRAVSHVGGSRSSYRHKQKLIVEKGSAVGLQDVFDRTHLKRSPAGEYVSDRAKRAADRFKSLKEAHGNEMDDEALWKLAVDGEDKRGRLYGFGNRSRMSKANQEVEAMEASPSEPTRSTATSAEHTKKSYTAEEVEELVKRNLDAAQRGFAQEIAAQEKRHRVEMEENKKENAYSRACIAALFAKTGADPPNFSEVVTNVQTSGGGGGDIGGGGDTSGLGGGDK</sequence>
<feature type="compositionally biased region" description="Acidic residues" evidence="1">
    <location>
        <begin position="231"/>
        <end position="240"/>
    </location>
</feature>
<comment type="caution">
    <text evidence="2">The sequence shown here is derived from an EMBL/GenBank/DDBJ whole genome shotgun (WGS) entry which is preliminary data.</text>
</comment>
<feature type="compositionally biased region" description="Basic residues" evidence="1">
    <location>
        <begin position="299"/>
        <end position="309"/>
    </location>
</feature>
<dbReference type="InterPro" id="IPR004252">
    <property type="entry name" value="Probable_transposase_24"/>
</dbReference>